<keyword evidence="2" id="KW-1185">Reference proteome</keyword>
<reference evidence="1" key="1">
    <citation type="submission" date="2021-08" db="EMBL/GenBank/DDBJ databases">
        <title>Novel anaerobic bacterium isolated from sea squirt in East Sea, Republic of Korea.</title>
        <authorList>
            <person name="Nguyen T.H."/>
            <person name="Li Z."/>
            <person name="Lee Y.-J."/>
            <person name="Ko J."/>
            <person name="Kim S.-G."/>
        </authorList>
    </citation>
    <scope>NUCLEOTIDE SEQUENCE</scope>
    <source>
        <strain evidence="1">KCTC 25031</strain>
    </source>
</reference>
<gene>
    <name evidence="1" type="ORF">K4L44_04935</name>
</gene>
<proteinExistence type="predicted"/>
<name>A0AC61NLW7_9BACT</name>
<accession>A0AC61NLW7</accession>
<dbReference type="EMBL" id="CP081303">
    <property type="protein sequence ID" value="QZE15181.1"/>
    <property type="molecule type" value="Genomic_DNA"/>
</dbReference>
<evidence type="ECO:0000313" key="1">
    <source>
        <dbReference type="EMBL" id="QZE15181.1"/>
    </source>
</evidence>
<sequence length="82" mass="9572">MTLEEMVKIVFETSQGADYPKDIQQLIGAINIYCNPPLKRDGKAIYTIVRIAYEYYMERGQRDCAMSIVHSFPSEAYLWKMQ</sequence>
<protein>
    <submittedName>
        <fullName evidence="1">Uncharacterized protein</fullName>
    </submittedName>
</protein>
<dbReference type="Proteomes" id="UP000826212">
    <property type="component" value="Chromosome"/>
</dbReference>
<organism evidence="1 2">
    <name type="scientific">Halosquirtibacter laminarini</name>
    <dbReference type="NCBI Taxonomy" id="3374600"/>
    <lineage>
        <taxon>Bacteria</taxon>
        <taxon>Pseudomonadati</taxon>
        <taxon>Bacteroidota</taxon>
        <taxon>Bacteroidia</taxon>
        <taxon>Marinilabiliales</taxon>
        <taxon>Prolixibacteraceae</taxon>
        <taxon>Halosquirtibacter</taxon>
    </lineage>
</organism>
<evidence type="ECO:0000313" key="2">
    <source>
        <dbReference type="Proteomes" id="UP000826212"/>
    </source>
</evidence>